<evidence type="ECO:0000256" key="4">
    <source>
        <dbReference type="ARBA" id="ARBA00023125"/>
    </source>
</evidence>
<protein>
    <recommendedName>
        <fullName evidence="5">THAP-type domain-containing protein</fullName>
    </recommendedName>
</protein>
<keyword evidence="2" id="KW-0863">Zinc-finger</keyword>
<keyword evidence="7" id="KW-1185">Reference proteome</keyword>
<keyword evidence="1" id="KW-0479">Metal-binding</keyword>
<feature type="domain" description="THAP-type" evidence="5">
    <location>
        <begin position="21"/>
        <end position="73"/>
    </location>
</feature>
<reference evidence="6 7" key="1">
    <citation type="journal article" date="2023" name="Arcadia Sci">
        <title>De novo assembly of a long-read Amblyomma americanum tick genome.</title>
        <authorList>
            <person name="Chou S."/>
            <person name="Poskanzer K.E."/>
            <person name="Rollins M."/>
            <person name="Thuy-Boun P.S."/>
        </authorList>
    </citation>
    <scope>NUCLEOTIDE SEQUENCE [LARGE SCALE GENOMIC DNA]</scope>
    <source>
        <strain evidence="6">F_SG_1</strain>
        <tissue evidence="6">Salivary glands</tissue>
    </source>
</reference>
<keyword evidence="3" id="KW-0862">Zinc</keyword>
<keyword evidence="4" id="KW-0238">DNA-binding</keyword>
<evidence type="ECO:0000313" key="7">
    <source>
        <dbReference type="Proteomes" id="UP001321473"/>
    </source>
</evidence>
<dbReference type="InterPro" id="IPR006612">
    <property type="entry name" value="THAP_Znf"/>
</dbReference>
<dbReference type="GO" id="GO:0003677">
    <property type="term" value="F:DNA binding"/>
    <property type="evidence" value="ECO:0007669"/>
    <property type="project" value="UniProtKB-KW"/>
</dbReference>
<dbReference type="EMBL" id="JARKHS020029060">
    <property type="protein sequence ID" value="KAK8763726.1"/>
    <property type="molecule type" value="Genomic_DNA"/>
</dbReference>
<evidence type="ECO:0000256" key="3">
    <source>
        <dbReference type="ARBA" id="ARBA00022833"/>
    </source>
</evidence>
<evidence type="ECO:0000256" key="1">
    <source>
        <dbReference type="ARBA" id="ARBA00022723"/>
    </source>
</evidence>
<dbReference type="GO" id="GO:0008270">
    <property type="term" value="F:zinc ion binding"/>
    <property type="evidence" value="ECO:0007669"/>
    <property type="project" value="UniProtKB-KW"/>
</dbReference>
<dbReference type="SUPFAM" id="SSF57716">
    <property type="entry name" value="Glucocorticoid receptor-like (DNA-binding domain)"/>
    <property type="match status" value="1"/>
</dbReference>
<proteinExistence type="predicted"/>
<name>A0AAQ4DMN6_AMBAM</name>
<organism evidence="6 7">
    <name type="scientific">Amblyomma americanum</name>
    <name type="common">Lone star tick</name>
    <dbReference type="NCBI Taxonomy" id="6943"/>
    <lineage>
        <taxon>Eukaryota</taxon>
        <taxon>Metazoa</taxon>
        <taxon>Ecdysozoa</taxon>
        <taxon>Arthropoda</taxon>
        <taxon>Chelicerata</taxon>
        <taxon>Arachnida</taxon>
        <taxon>Acari</taxon>
        <taxon>Parasitiformes</taxon>
        <taxon>Ixodida</taxon>
        <taxon>Ixodoidea</taxon>
        <taxon>Ixodidae</taxon>
        <taxon>Amblyomminae</taxon>
        <taxon>Amblyomma</taxon>
    </lineage>
</organism>
<dbReference type="Pfam" id="PF05485">
    <property type="entry name" value="THAP"/>
    <property type="match status" value="1"/>
</dbReference>
<comment type="caution">
    <text evidence="6">The sequence shown here is derived from an EMBL/GenBank/DDBJ whole genome shotgun (WGS) entry which is preliminary data.</text>
</comment>
<sequence>MCRRLRPPHRAFQRVASFFRWNLWIEYAKKGDLLEKSPTQLYATYHICGDHFTADDFMDFGMTSLRKTAIPSVQPAGYWDCQLAQSGVFAWCLRLHQKIAIIAFYEECKLTIVLL</sequence>
<dbReference type="AlphaFoldDB" id="A0AAQ4DMN6"/>
<evidence type="ECO:0000313" key="6">
    <source>
        <dbReference type="EMBL" id="KAK8763726.1"/>
    </source>
</evidence>
<gene>
    <name evidence="6" type="ORF">V5799_033665</name>
</gene>
<evidence type="ECO:0000259" key="5">
    <source>
        <dbReference type="Pfam" id="PF05485"/>
    </source>
</evidence>
<accession>A0AAQ4DMN6</accession>
<dbReference type="Proteomes" id="UP001321473">
    <property type="component" value="Unassembled WGS sequence"/>
</dbReference>
<evidence type="ECO:0000256" key="2">
    <source>
        <dbReference type="ARBA" id="ARBA00022771"/>
    </source>
</evidence>